<dbReference type="PANTHER" id="PTHR41328">
    <property type="entry name" value="TERMINASE SMALL SUBUNIT-RELATED"/>
    <property type="match status" value="1"/>
</dbReference>
<dbReference type="InterPro" id="IPR005335">
    <property type="entry name" value="Terminase_ssu"/>
</dbReference>
<sequence>MAELKGKKKLFCHAYVLDMNATQAAIHAGYSARTAYSIGSRLLSEAAVKECINRLKQDRIDQLNIDANYVLLRLYEIDRMDVLDILNDDMSVKPVSKWPAVWRQYLSGFDLAEMFEGQGDNRDIVGVLKKIKWPDKVKNLELLGKHVTVQAFKESVKNEITAPDGSNGIIIKLVNSPDDD</sequence>
<name>A0A1I5BDF2_9GAMM</name>
<gene>
    <name evidence="3" type="ORF">SAMN05216516_11629</name>
</gene>
<reference evidence="4" key="1">
    <citation type="submission" date="2016-10" db="EMBL/GenBank/DDBJ databases">
        <authorList>
            <person name="Varghese N."/>
            <person name="Submissions S."/>
        </authorList>
    </citation>
    <scope>NUCLEOTIDE SEQUENCE [LARGE SCALE GENOMIC DNA]</scope>
    <source>
        <strain evidence="4">N6PO6</strain>
    </source>
</reference>
<evidence type="ECO:0000256" key="1">
    <source>
        <dbReference type="ARBA" id="ARBA00022612"/>
    </source>
</evidence>
<dbReference type="InterPro" id="IPR052404">
    <property type="entry name" value="SPP1-like_terminase"/>
</dbReference>
<keyword evidence="4" id="KW-1185">Reference proteome</keyword>
<evidence type="ECO:0000313" key="3">
    <source>
        <dbReference type="EMBL" id="SFN72745.1"/>
    </source>
</evidence>
<dbReference type="STRING" id="1367852.SAMN05216516_11629"/>
<protein>
    <submittedName>
        <fullName evidence="3">Phage terminase small subunit</fullName>
    </submittedName>
</protein>
<evidence type="ECO:0000256" key="2">
    <source>
        <dbReference type="ARBA" id="ARBA00023219"/>
    </source>
</evidence>
<keyword evidence="1" id="KW-1188">Viral release from host cell</keyword>
<dbReference type="Proteomes" id="UP000242222">
    <property type="component" value="Unassembled WGS sequence"/>
</dbReference>
<dbReference type="InterPro" id="IPR038713">
    <property type="entry name" value="Terminase_Gp1_N_sf"/>
</dbReference>
<dbReference type="AlphaFoldDB" id="A0A1I5BDF2"/>
<dbReference type="Pfam" id="PF03592">
    <property type="entry name" value="Terminase_2"/>
    <property type="match status" value="1"/>
</dbReference>
<dbReference type="PANTHER" id="PTHR41328:SF2">
    <property type="entry name" value="TERMINASE SMALL SUBUNIT"/>
    <property type="match status" value="1"/>
</dbReference>
<dbReference type="Gene3D" id="1.10.10.1400">
    <property type="entry name" value="Terminase, small subunit, N-terminal DNA-binding domain, HTH motif"/>
    <property type="match status" value="1"/>
</dbReference>
<accession>A0A1I5BDF2</accession>
<evidence type="ECO:0000313" key="4">
    <source>
        <dbReference type="Proteomes" id="UP000242222"/>
    </source>
</evidence>
<dbReference type="EMBL" id="FOVC01000016">
    <property type="protein sequence ID" value="SFN72745.1"/>
    <property type="molecule type" value="Genomic_DNA"/>
</dbReference>
<organism evidence="3 4">
    <name type="scientific">Izhakiella capsodis</name>
    <dbReference type="NCBI Taxonomy" id="1367852"/>
    <lineage>
        <taxon>Bacteria</taxon>
        <taxon>Pseudomonadati</taxon>
        <taxon>Pseudomonadota</taxon>
        <taxon>Gammaproteobacteria</taxon>
        <taxon>Enterobacterales</taxon>
        <taxon>Erwiniaceae</taxon>
        <taxon>Izhakiella</taxon>
    </lineage>
</organism>
<dbReference type="RefSeq" id="WP_092879972.1">
    <property type="nucleotide sequence ID" value="NZ_FOVC01000016.1"/>
</dbReference>
<proteinExistence type="predicted"/>
<dbReference type="GO" id="GO:0051276">
    <property type="term" value="P:chromosome organization"/>
    <property type="evidence" value="ECO:0007669"/>
    <property type="project" value="InterPro"/>
</dbReference>
<dbReference type="OrthoDB" id="8227562at2"/>
<keyword evidence="2" id="KW-0231">Viral genome packaging</keyword>